<feature type="signal peptide" evidence="1">
    <location>
        <begin position="1"/>
        <end position="22"/>
    </location>
</feature>
<proteinExistence type="predicted"/>
<dbReference type="InterPro" id="IPR029052">
    <property type="entry name" value="Metallo-depent_PP-like"/>
</dbReference>
<dbReference type="EMBL" id="JAPFQO010000004">
    <property type="protein sequence ID" value="MCX2739928.1"/>
    <property type="molecule type" value="Genomic_DNA"/>
</dbReference>
<organism evidence="3 4">
    <name type="scientific">Pontibacter anaerobius</name>
    <dbReference type="NCBI Taxonomy" id="2993940"/>
    <lineage>
        <taxon>Bacteria</taxon>
        <taxon>Pseudomonadati</taxon>
        <taxon>Bacteroidota</taxon>
        <taxon>Cytophagia</taxon>
        <taxon>Cytophagales</taxon>
        <taxon>Hymenobacteraceae</taxon>
        <taxon>Pontibacter</taxon>
    </lineage>
</organism>
<dbReference type="Pfam" id="PF25275">
    <property type="entry name" value="Golvesin_C"/>
    <property type="match status" value="1"/>
</dbReference>
<accession>A0ABT3RDK2</accession>
<dbReference type="Pfam" id="PF07452">
    <property type="entry name" value="CHRD"/>
    <property type="match status" value="1"/>
</dbReference>
<keyword evidence="3" id="KW-0378">Hydrolase</keyword>
<name>A0ABT3RDK2_9BACT</name>
<reference evidence="3 4" key="1">
    <citation type="submission" date="2022-11" db="EMBL/GenBank/DDBJ databases">
        <title>The characterization of three novel Bacteroidetes species and genomic analysis of their roles in tidal elemental geochemical cycles.</title>
        <authorList>
            <person name="Ma K.-J."/>
        </authorList>
    </citation>
    <scope>NUCLEOTIDE SEQUENCE [LARGE SCALE GENOMIC DNA]</scope>
    <source>
        <strain evidence="3 4">M82</strain>
    </source>
</reference>
<dbReference type="Proteomes" id="UP001207228">
    <property type="component" value="Unassembled WGS sequence"/>
</dbReference>
<keyword evidence="4" id="KW-1185">Reference proteome</keyword>
<evidence type="ECO:0000256" key="1">
    <source>
        <dbReference type="SAM" id="SignalP"/>
    </source>
</evidence>
<evidence type="ECO:0000259" key="2">
    <source>
        <dbReference type="SMART" id="SM00754"/>
    </source>
</evidence>
<dbReference type="Pfam" id="PF09992">
    <property type="entry name" value="NAGPA"/>
    <property type="match status" value="1"/>
</dbReference>
<gene>
    <name evidence="3" type="ORF">OO017_08235</name>
</gene>
<dbReference type="Gene3D" id="2.130.10.10">
    <property type="entry name" value="YVTN repeat-like/Quinoprotein amine dehydrogenase"/>
    <property type="match status" value="1"/>
</dbReference>
<dbReference type="RefSeq" id="WP_266051995.1">
    <property type="nucleotide sequence ID" value="NZ_JAPFQO010000004.1"/>
</dbReference>
<evidence type="ECO:0000313" key="4">
    <source>
        <dbReference type="Proteomes" id="UP001207228"/>
    </source>
</evidence>
<dbReference type="SUPFAM" id="SSF56300">
    <property type="entry name" value="Metallo-dependent phosphatases"/>
    <property type="match status" value="1"/>
</dbReference>
<comment type="caution">
    <text evidence="3">The sequence shown here is derived from an EMBL/GenBank/DDBJ whole genome shotgun (WGS) entry which is preliminary data.</text>
</comment>
<sequence length="1287" mass="141747">MNKRFTRLATAILILLAPAALSQKLTWEPREDLNILLPASIKIYETNGSLADGAPVRAMYATVDLRDENLKLRAIGDPSNRQTTLEHARDYSAILAINGGYFAPTKSVSLYFSDGELVEPGISKSAENYITRGAFGMVNGKPDIAWTSNPIGSLIYKYSQPNQPGEPAPTTKGGELWLPSQAVGGGPMLVKQGKIVDVGAWEGFGAGHLARNPRTAIGYPDEHTLLMLVVDGRQGASAGVTILELANIMQQLGCEDAVNLDGGGSSAMVAVNIPTDIPNGNRNSLRKNANALVLTEQVESPRRDIIYIDTDSEHYTEYGLWRNTNHASYYGSTRSRQALSESGLNGAKYEFKPLTKGKYQLATWWTVDTSSNAQQVPYVLHHGGKTDTLHVNQKSYATSGRWNVLGNFIFGPNDYLELLGQGNGKKVIADAVRLVAIEKYPELPRRGDLRLAVISDLNSGLGAATYEWQVDSIMQRIPRIWQPDLVVCGGDMVAGQGIAEAETLEKMWRGFKDHIATPLRKANIPFAFTLGNHDGSRHFTMERDAAGSYWSKPENLPNLQFIDKSNFPYFYSFLKDGAFFVSWEASSSEVTEENLAWMAGQFATPEARQAKYRFVLGHLPLYSVAQERDSKGNLLHNPEKLRHLLEKHNVHTYISGHQHAYYPGKRGKLELLNAGAAGTGPRSWLSLDKTPVNTITLVDIFYEQDTVIYTTYDIGKEAAQNMAVFDEKVLPQFIEGVNGYLIRRDVSITGKATGTFSPLHALSSQPSTGTGSAEAVVRGKKVYVKGEFNHLQGKVLKVQDAITLYRGRHTEQGEKVLPLKVKRRNGRKGSFKGSMDLPDGFEELLSVGAFYISIKTDRSPEGELRAQLYPTANLAPAAVAVSSHNIRNTYAVRDTEALFGLSWEKAIDPDGDFVSYTYQLATDEDFRNLVWHRSTGRVASIKLREQDWYGLLQDAAEGEAVTFYHRIITSDGKHATYGPAQAFRLMKSNEPLEDFVEVPAPKYKFNGKIAEGAGYGAKWDKYGKLWLASYNGTLEIQKPDGTDAPFSPLEKVSINGQEYNLKTIGGMGVDADGNILIARNRHLLKIDAATGKGIAAWEVPDGGRAITSPRVNDKGEIYAMSLFGEDLNYVLKQSEQNPHTFELIRTIELPERILSREFAMSPDGHTLYFPNSGSPYIQVYTSKDGIKYKQQESITSTSAGCNAIEVGPGNTLWTAVRASGVVPATFHCRDETSKKMWTLELPELNGAEARGLGISANGDTLIFCSWDKGGGFYKYVLQKEEGAAAIK</sequence>
<dbReference type="Pfam" id="PF00149">
    <property type="entry name" value="Metallophos"/>
    <property type="match status" value="1"/>
</dbReference>
<keyword evidence="3" id="KW-0326">Glycosidase</keyword>
<protein>
    <submittedName>
        <fullName evidence="3">Phosphodiester glycosidase family protein</fullName>
    </submittedName>
</protein>
<dbReference type="GO" id="GO:0016798">
    <property type="term" value="F:hydrolase activity, acting on glycosyl bonds"/>
    <property type="evidence" value="ECO:0007669"/>
    <property type="project" value="UniProtKB-KW"/>
</dbReference>
<dbReference type="InterPro" id="IPR004843">
    <property type="entry name" value="Calcineurin-like_PHP"/>
</dbReference>
<dbReference type="InterPro" id="IPR033803">
    <property type="entry name" value="CBD-like_Golvesin-Xly"/>
</dbReference>
<dbReference type="InterPro" id="IPR018711">
    <property type="entry name" value="NAGPA"/>
</dbReference>
<dbReference type="SMART" id="SM00754">
    <property type="entry name" value="CHRD"/>
    <property type="match status" value="1"/>
</dbReference>
<dbReference type="InterPro" id="IPR010895">
    <property type="entry name" value="CHRD"/>
</dbReference>
<keyword evidence="1" id="KW-0732">Signal</keyword>
<dbReference type="PANTHER" id="PTHR40446">
    <property type="entry name" value="N-ACETYLGLUCOSAMINE-1-PHOSPHODIESTER ALPHA-N-ACETYLGLUCOSAMINIDASE"/>
    <property type="match status" value="1"/>
</dbReference>
<feature type="domain" description="CHRD" evidence="2">
    <location>
        <begin position="753"/>
        <end position="870"/>
    </location>
</feature>
<dbReference type="SUPFAM" id="SSF63829">
    <property type="entry name" value="Calcium-dependent phosphotriesterase"/>
    <property type="match status" value="1"/>
</dbReference>
<feature type="chain" id="PRO_5046035764" evidence="1">
    <location>
        <begin position="23"/>
        <end position="1287"/>
    </location>
</feature>
<dbReference type="Gene3D" id="3.60.21.10">
    <property type="match status" value="1"/>
</dbReference>
<evidence type="ECO:0000313" key="3">
    <source>
        <dbReference type="EMBL" id="MCX2739928.1"/>
    </source>
</evidence>
<dbReference type="PANTHER" id="PTHR40446:SF2">
    <property type="entry name" value="N-ACETYLGLUCOSAMINE-1-PHOSPHODIESTER ALPHA-N-ACETYLGLUCOSAMINIDASE"/>
    <property type="match status" value="1"/>
</dbReference>
<dbReference type="InterPro" id="IPR015943">
    <property type="entry name" value="WD40/YVTN_repeat-like_dom_sf"/>
</dbReference>